<evidence type="ECO:0000256" key="1">
    <source>
        <dbReference type="SAM" id="Phobius"/>
    </source>
</evidence>
<reference evidence="2" key="3">
    <citation type="submission" date="2015-04" db="UniProtKB">
        <authorList>
            <consortium name="EnsemblPlants"/>
        </authorList>
    </citation>
    <scope>IDENTIFICATION</scope>
</reference>
<organism evidence="2 3">
    <name type="scientific">Leersia perrieri</name>
    <dbReference type="NCBI Taxonomy" id="77586"/>
    <lineage>
        <taxon>Eukaryota</taxon>
        <taxon>Viridiplantae</taxon>
        <taxon>Streptophyta</taxon>
        <taxon>Embryophyta</taxon>
        <taxon>Tracheophyta</taxon>
        <taxon>Spermatophyta</taxon>
        <taxon>Magnoliopsida</taxon>
        <taxon>Liliopsida</taxon>
        <taxon>Poales</taxon>
        <taxon>Poaceae</taxon>
        <taxon>BOP clade</taxon>
        <taxon>Oryzoideae</taxon>
        <taxon>Oryzeae</taxon>
        <taxon>Oryzinae</taxon>
        <taxon>Leersia</taxon>
    </lineage>
</organism>
<accession>A0A0D9VEK2</accession>
<evidence type="ECO:0000313" key="2">
    <source>
        <dbReference type="EnsemblPlants" id="LPERR02G09770.1"/>
    </source>
</evidence>
<dbReference type="STRING" id="77586.A0A0D9VEK2"/>
<feature type="transmembrane region" description="Helical" evidence="1">
    <location>
        <begin position="9"/>
        <end position="26"/>
    </location>
</feature>
<feature type="transmembrane region" description="Helical" evidence="1">
    <location>
        <begin position="95"/>
        <end position="111"/>
    </location>
</feature>
<dbReference type="EnsemblPlants" id="LPERR02G09770.1">
    <property type="protein sequence ID" value="LPERR02G09770.1"/>
    <property type="gene ID" value="LPERR02G09770"/>
</dbReference>
<evidence type="ECO:0000313" key="3">
    <source>
        <dbReference type="Proteomes" id="UP000032180"/>
    </source>
</evidence>
<keyword evidence="1" id="KW-1133">Transmembrane helix</keyword>
<reference evidence="2 3" key="1">
    <citation type="submission" date="2012-08" db="EMBL/GenBank/DDBJ databases">
        <title>Oryza genome evolution.</title>
        <authorList>
            <person name="Wing R.A."/>
        </authorList>
    </citation>
    <scope>NUCLEOTIDE SEQUENCE</scope>
</reference>
<sequence>MATIAFSRFSIYFSVLLCHGLVAQLFGPNINPWKNPCQGGFRECRFDRLQAFEPLRRVMSEDGVHLSFDVSLSLKAFWYLDTPIFLAWSTSSKDMFLSFMWLNILYILTFRERFFGVNNPRLPSDIPATFSTIFA</sequence>
<dbReference type="Gramene" id="LPERR02G09770.1">
    <property type="protein sequence ID" value="LPERR02G09770.1"/>
    <property type="gene ID" value="LPERR02G09770"/>
</dbReference>
<reference evidence="3" key="2">
    <citation type="submission" date="2013-12" db="EMBL/GenBank/DDBJ databases">
        <authorList>
            <person name="Yu Y."/>
            <person name="Lee S."/>
            <person name="de Baynast K."/>
            <person name="Wissotski M."/>
            <person name="Liu L."/>
            <person name="Talag J."/>
            <person name="Goicoechea J."/>
            <person name="Angelova A."/>
            <person name="Jetty R."/>
            <person name="Kudrna D."/>
            <person name="Golser W."/>
            <person name="Rivera L."/>
            <person name="Zhang J."/>
            <person name="Wing R."/>
        </authorList>
    </citation>
    <scope>NUCLEOTIDE SEQUENCE</scope>
</reference>
<keyword evidence="1" id="KW-0472">Membrane</keyword>
<keyword evidence="3" id="KW-1185">Reference proteome</keyword>
<dbReference type="HOGENOM" id="CLU_1932979_0_0_1"/>
<dbReference type="AlphaFoldDB" id="A0A0D9VEK2"/>
<proteinExistence type="predicted"/>
<name>A0A0D9VEK2_9ORYZ</name>
<protein>
    <submittedName>
        <fullName evidence="2">Uncharacterized protein</fullName>
    </submittedName>
</protein>
<dbReference type="Proteomes" id="UP000032180">
    <property type="component" value="Chromosome 2"/>
</dbReference>
<keyword evidence="1" id="KW-0812">Transmembrane</keyword>